<comment type="subcellular location">
    <subcellularLocation>
        <location evidence="1 8">Nucleus</location>
    </subcellularLocation>
</comment>
<comment type="similarity">
    <text evidence="2 8">Belongs to the Mediator complex subunit 13 family.</text>
</comment>
<keyword evidence="7 8" id="KW-0539">Nucleus</keyword>
<comment type="subunit">
    <text evidence="8">Component of the SRB8-11 complex, which itself associates with the Mediator complex.</text>
</comment>
<evidence type="ECO:0000256" key="6">
    <source>
        <dbReference type="ARBA" id="ARBA00023163"/>
    </source>
</evidence>
<evidence type="ECO:0000313" key="12">
    <source>
        <dbReference type="Proteomes" id="UP001219933"/>
    </source>
</evidence>
<dbReference type="GO" id="GO:0003712">
    <property type="term" value="F:transcription coregulator activity"/>
    <property type="evidence" value="ECO:0007669"/>
    <property type="project" value="InterPro"/>
</dbReference>
<sequence>MQQPASEYAGGVQLVSRAEPHAPALARFSKLISGAIDTLERVFDSPVVATDTSKGRPPAVWLFCPPGTEPDVPDGLEVDATGTYILADACKTWGSEAIGDFADAAAHQAYMRAIETCCAALVCDAACADGPYGKSRDLPGTYHSWEFARAPPVGAEVILLPTLVRATVVGDAMPSQALEDVLGDFLDTLQVPSPREYISVRVGLALGELGLDDEIVWPLALCMSERSVPASDDEPSDIAALSVAELLRRGISTVDAGPPSHALPPPRQRDPTPDRDDVFGGIADLTEDDFLFFGAPPRVHHVVKQSPMPAPLLVAETPQRSPAMLTPVEFTSTPWTPVDALLPERRYSSLVPSQFSAIDGPTPEGSIPGKYEAHGKFFASVAPERTHRFEVHTPQSVYIVPSVHSVPSSPSCASDQEDDAPLAQRATALLHLHSVLWNWDVEKEASVSCDVPTERRKLGTRYAALRTCAAQRYPPGAPLCTLDVPARAYSPPSVLVGCQKSIVEATCAAPAFWATLGLEPVHGRKDVCANVVVLAGAIGHDVLSEWLDGVAREYTRHKLGAHRVGDILTIYGSAFINQGAPSSARAAWSTGVVYHVHTEFQGYDLLLECKPPGGVIMPVHVSHVMPSAIQSPRKLAAWSLALYDSAARGPAYMLSPHNYSQCSWLRARTTFALLWSSASRDALHHGRVLHVAYDIQGGVVRLVGMDDRVQSHFARVFAQRGIDGAIADMWQIITSQLHAYSAVDWHIVVCRLGPMPASEARAWAGCGRIPNLLHLVIACVERGAAPLSLDVSMQQQQHGQQHGQQQVQPQLQLPHGDDSIVCDSTRRICAAFPLDPLLIDGDEPLLARKSAFVLRVADDDAAVLDAYTLHVIGVQSLAGSDADASDAKACLDDVVHHYAALTSFGALRDTTDDAPFLPWHLALLYSPDSSSSSSSSSLS</sequence>
<evidence type="ECO:0000313" key="11">
    <source>
        <dbReference type="EMBL" id="WFD35225.1"/>
    </source>
</evidence>
<proteinExistence type="inferred from homology"/>
<keyword evidence="4 8" id="KW-0805">Transcription regulation</keyword>
<evidence type="ECO:0000256" key="8">
    <source>
        <dbReference type="RuleBase" id="RU364134"/>
    </source>
</evidence>
<protein>
    <recommendedName>
        <fullName evidence="8">Mediator of RNA polymerase II transcription subunit 13</fullName>
    </recommendedName>
    <alternativeName>
        <fullName evidence="8">Mediator complex subunit 13</fullName>
    </alternativeName>
</protein>
<dbReference type="GO" id="GO:0016592">
    <property type="term" value="C:mediator complex"/>
    <property type="evidence" value="ECO:0007669"/>
    <property type="project" value="InterPro"/>
</dbReference>
<keyword evidence="6 8" id="KW-0804">Transcription</keyword>
<dbReference type="AlphaFoldDB" id="A0AAF0EUE1"/>
<feature type="compositionally biased region" description="Basic and acidic residues" evidence="9">
    <location>
        <begin position="267"/>
        <end position="276"/>
    </location>
</feature>
<keyword evidence="5 8" id="KW-0010">Activator</keyword>
<evidence type="ECO:0000256" key="9">
    <source>
        <dbReference type="SAM" id="MobiDB-lite"/>
    </source>
</evidence>
<dbReference type="Proteomes" id="UP001219933">
    <property type="component" value="Chromosome 3"/>
</dbReference>
<dbReference type="Pfam" id="PF06333">
    <property type="entry name" value="Med13_C"/>
    <property type="match status" value="1"/>
</dbReference>
<evidence type="ECO:0000256" key="7">
    <source>
        <dbReference type="ARBA" id="ARBA00023242"/>
    </source>
</evidence>
<evidence type="ECO:0000256" key="3">
    <source>
        <dbReference type="ARBA" id="ARBA00022491"/>
    </source>
</evidence>
<comment type="function">
    <text evidence="8">Component of the SRB8-11 complex. The SRB8-11 complex is a regulatory module of the Mediator complex which is itself involved in regulation of basal and activated RNA polymerase II-dependent transcription. The SRB8-11 complex may be involved in the transcriptional repression of a subset of genes regulated by Mediator. It may inhibit the association of the Mediator complex with RNA polymerase II to form the holoenzyme complex.</text>
</comment>
<dbReference type="EMBL" id="CP119879">
    <property type="protein sequence ID" value="WFD35225.1"/>
    <property type="molecule type" value="Genomic_DNA"/>
</dbReference>
<reference evidence="11" key="1">
    <citation type="submission" date="2023-03" db="EMBL/GenBank/DDBJ databases">
        <title>Mating type loci evolution in Malassezia.</title>
        <authorList>
            <person name="Coelho M.A."/>
        </authorList>
    </citation>
    <scope>NUCLEOTIDE SEQUENCE</scope>
    <source>
        <strain evidence="11">CBS 11721</strain>
    </source>
</reference>
<feature type="region of interest" description="Disordered" evidence="9">
    <location>
        <begin position="254"/>
        <end position="276"/>
    </location>
</feature>
<evidence type="ECO:0000256" key="1">
    <source>
        <dbReference type="ARBA" id="ARBA00004123"/>
    </source>
</evidence>
<evidence type="ECO:0000256" key="4">
    <source>
        <dbReference type="ARBA" id="ARBA00023015"/>
    </source>
</evidence>
<organism evidence="11 12">
    <name type="scientific">Malassezia cuniculi</name>
    <dbReference type="NCBI Taxonomy" id="948313"/>
    <lineage>
        <taxon>Eukaryota</taxon>
        <taxon>Fungi</taxon>
        <taxon>Dikarya</taxon>
        <taxon>Basidiomycota</taxon>
        <taxon>Ustilaginomycotina</taxon>
        <taxon>Malasseziomycetes</taxon>
        <taxon>Malasseziales</taxon>
        <taxon>Malasseziaceae</taxon>
        <taxon>Malassezia</taxon>
    </lineage>
</organism>
<feature type="domain" description="Mediator complex subunit Med13 C-terminal" evidence="10">
    <location>
        <begin position="669"/>
        <end position="817"/>
    </location>
</feature>
<evidence type="ECO:0000259" key="10">
    <source>
        <dbReference type="Pfam" id="PF06333"/>
    </source>
</evidence>
<name>A0AAF0EUE1_9BASI</name>
<dbReference type="InterPro" id="IPR009401">
    <property type="entry name" value="Med13_C"/>
</dbReference>
<keyword evidence="12" id="KW-1185">Reference proteome</keyword>
<evidence type="ECO:0000256" key="2">
    <source>
        <dbReference type="ARBA" id="ARBA00009354"/>
    </source>
</evidence>
<evidence type="ECO:0000256" key="5">
    <source>
        <dbReference type="ARBA" id="ARBA00023159"/>
    </source>
</evidence>
<gene>
    <name evidence="11" type="ORF">MCUN1_002075</name>
</gene>
<keyword evidence="3 8" id="KW-0678">Repressor</keyword>
<accession>A0AAF0EUE1</accession>
<dbReference type="GO" id="GO:0006357">
    <property type="term" value="P:regulation of transcription by RNA polymerase II"/>
    <property type="evidence" value="ECO:0007669"/>
    <property type="project" value="InterPro"/>
</dbReference>